<name>A0A2P2PYT0_RHIMU</name>
<organism evidence="1">
    <name type="scientific">Rhizophora mucronata</name>
    <name type="common">Asiatic mangrove</name>
    <dbReference type="NCBI Taxonomy" id="61149"/>
    <lineage>
        <taxon>Eukaryota</taxon>
        <taxon>Viridiplantae</taxon>
        <taxon>Streptophyta</taxon>
        <taxon>Embryophyta</taxon>
        <taxon>Tracheophyta</taxon>
        <taxon>Spermatophyta</taxon>
        <taxon>Magnoliopsida</taxon>
        <taxon>eudicotyledons</taxon>
        <taxon>Gunneridae</taxon>
        <taxon>Pentapetalae</taxon>
        <taxon>rosids</taxon>
        <taxon>fabids</taxon>
        <taxon>Malpighiales</taxon>
        <taxon>Rhizophoraceae</taxon>
        <taxon>Rhizophora</taxon>
    </lineage>
</organism>
<dbReference type="EMBL" id="GGEC01079412">
    <property type="protein sequence ID" value="MBX59896.1"/>
    <property type="molecule type" value="Transcribed_RNA"/>
</dbReference>
<proteinExistence type="predicted"/>
<dbReference type="AlphaFoldDB" id="A0A2P2PYT0"/>
<reference evidence="1" key="1">
    <citation type="submission" date="2018-02" db="EMBL/GenBank/DDBJ databases">
        <title>Rhizophora mucronata_Transcriptome.</title>
        <authorList>
            <person name="Meera S.P."/>
            <person name="Sreeshan A."/>
            <person name="Augustine A."/>
        </authorList>
    </citation>
    <scope>NUCLEOTIDE SEQUENCE</scope>
    <source>
        <tissue evidence="1">Leaf</tissue>
    </source>
</reference>
<accession>A0A2P2PYT0</accession>
<protein>
    <submittedName>
        <fullName evidence="1">Uncharacterized protein</fullName>
    </submittedName>
</protein>
<evidence type="ECO:0000313" key="1">
    <source>
        <dbReference type="EMBL" id="MBX59896.1"/>
    </source>
</evidence>
<sequence>MFLLLILCFSDCRMLCHCRVFAID</sequence>